<evidence type="ECO:0000313" key="3">
    <source>
        <dbReference type="Proteomes" id="UP000271087"/>
    </source>
</evidence>
<evidence type="ECO:0000313" key="4">
    <source>
        <dbReference type="WBParaSite" id="nOo.2.0.1.t02075-RA"/>
    </source>
</evidence>
<proteinExistence type="predicted"/>
<feature type="transmembrane region" description="Helical" evidence="1">
    <location>
        <begin position="21"/>
        <end position="40"/>
    </location>
</feature>
<dbReference type="EMBL" id="UYRW01000299">
    <property type="protein sequence ID" value="VDK65521.1"/>
    <property type="molecule type" value="Genomic_DNA"/>
</dbReference>
<name>A0A182E279_ONCOC</name>
<keyword evidence="1" id="KW-0812">Transmembrane</keyword>
<evidence type="ECO:0000256" key="1">
    <source>
        <dbReference type="SAM" id="Phobius"/>
    </source>
</evidence>
<keyword evidence="1" id="KW-1133">Transmembrane helix</keyword>
<protein>
    <submittedName>
        <fullName evidence="4">G_PROTEIN_RECEP_F1_2 domain-containing protein</fullName>
    </submittedName>
</protein>
<keyword evidence="1" id="KW-0472">Membrane</keyword>
<dbReference type="AlphaFoldDB" id="A0A182E279"/>
<reference evidence="2 3" key="2">
    <citation type="submission" date="2018-08" db="EMBL/GenBank/DDBJ databases">
        <authorList>
            <person name="Laetsch R D."/>
            <person name="Stevens L."/>
            <person name="Kumar S."/>
            <person name="Blaxter L. M."/>
        </authorList>
    </citation>
    <scope>NUCLEOTIDE SEQUENCE [LARGE SCALE GENOMIC DNA]</scope>
</reference>
<reference evidence="4" key="1">
    <citation type="submission" date="2016-06" db="UniProtKB">
        <authorList>
            <consortium name="WormBaseParasite"/>
        </authorList>
    </citation>
    <scope>IDENTIFICATION</scope>
</reference>
<organism evidence="4">
    <name type="scientific">Onchocerca ochengi</name>
    <name type="common">Filarial nematode worm</name>
    <dbReference type="NCBI Taxonomy" id="42157"/>
    <lineage>
        <taxon>Eukaryota</taxon>
        <taxon>Metazoa</taxon>
        <taxon>Ecdysozoa</taxon>
        <taxon>Nematoda</taxon>
        <taxon>Chromadorea</taxon>
        <taxon>Rhabditida</taxon>
        <taxon>Spirurina</taxon>
        <taxon>Spiruromorpha</taxon>
        <taxon>Filarioidea</taxon>
        <taxon>Onchocercidae</taxon>
        <taxon>Onchocerca</taxon>
    </lineage>
</organism>
<keyword evidence="3" id="KW-1185">Reference proteome</keyword>
<dbReference type="OrthoDB" id="5857186at2759"/>
<accession>A0A182E279</accession>
<dbReference type="WBParaSite" id="nOo.2.0.1.t02075-RA">
    <property type="protein sequence ID" value="nOo.2.0.1.t02075-RA"/>
    <property type="gene ID" value="nOo.2.0.1.g02075"/>
</dbReference>
<sequence length="129" mass="14709">MSAVATLMEVSLRLFEARQRKLTITMGVSCVFTLIFYVLPKCLKFLILGKDDDPMTFNSQLLRVAVAISCNLNPLTNIAAILIKQDDIACRVKQLFPECFQKFYKCDQVMTCTRRTRSISTLSADPRKY</sequence>
<dbReference type="Proteomes" id="UP000271087">
    <property type="component" value="Unassembled WGS sequence"/>
</dbReference>
<gene>
    <name evidence="2" type="ORF">NOO_LOCUS2075</name>
</gene>
<evidence type="ECO:0000313" key="2">
    <source>
        <dbReference type="EMBL" id="VDK65521.1"/>
    </source>
</evidence>
<feature type="transmembrane region" description="Helical" evidence="1">
    <location>
        <begin position="60"/>
        <end position="83"/>
    </location>
</feature>